<accession>A0A428JLW9</accession>
<gene>
    <name evidence="1" type="ORF">EI290_09610</name>
</gene>
<dbReference type="Proteomes" id="UP000280066">
    <property type="component" value="Unassembled WGS sequence"/>
</dbReference>
<organism evidence="1 2">
    <name type="scientific">Hymenobacter metallilatus</name>
    <dbReference type="NCBI Taxonomy" id="2493666"/>
    <lineage>
        <taxon>Bacteria</taxon>
        <taxon>Pseudomonadati</taxon>
        <taxon>Bacteroidota</taxon>
        <taxon>Cytophagia</taxon>
        <taxon>Cytophagales</taxon>
        <taxon>Hymenobacteraceae</taxon>
        <taxon>Hymenobacter</taxon>
    </lineage>
</organism>
<dbReference type="RefSeq" id="WP_125429111.1">
    <property type="nucleotide sequence ID" value="NZ_RWIS01000005.1"/>
</dbReference>
<reference evidence="1 2" key="1">
    <citation type="submission" date="2018-12" db="EMBL/GenBank/DDBJ databases">
        <authorList>
            <person name="Feng G."/>
            <person name="Zhu H."/>
        </authorList>
    </citation>
    <scope>NUCLEOTIDE SEQUENCE [LARGE SCALE GENOMIC DNA]</scope>
    <source>
        <strain evidence="1 2">9PBR-2</strain>
    </source>
</reference>
<evidence type="ECO:0000313" key="1">
    <source>
        <dbReference type="EMBL" id="RSK33952.1"/>
    </source>
</evidence>
<dbReference type="AlphaFoldDB" id="A0A428JLW9"/>
<dbReference type="EMBL" id="RWIS01000005">
    <property type="protein sequence ID" value="RSK33952.1"/>
    <property type="molecule type" value="Genomic_DNA"/>
</dbReference>
<sequence>MPTYRDIQQVLEAVGEVIVQHIYFVLESGRYPLDRRTSPLLKSLQARAVQARSAGGQFTASASLELYALDYLEYLDRGRPKFTKKVPLDALLKWMRKRKIFNRRKGGQFKSANQLAFLIQNAIYRNGIRGRHFLTPAFSEGQQLLDIYLNEDLLNSITLELDQVFKKRAA</sequence>
<dbReference type="OrthoDB" id="893235at2"/>
<comment type="caution">
    <text evidence="1">The sequence shown here is derived from an EMBL/GenBank/DDBJ whole genome shotgun (WGS) entry which is preliminary data.</text>
</comment>
<evidence type="ECO:0000313" key="2">
    <source>
        <dbReference type="Proteomes" id="UP000280066"/>
    </source>
</evidence>
<proteinExistence type="predicted"/>
<name>A0A428JLW9_9BACT</name>
<keyword evidence="2" id="KW-1185">Reference proteome</keyword>
<protein>
    <submittedName>
        <fullName evidence="1">Uncharacterized protein</fullName>
    </submittedName>
</protein>